<evidence type="ECO:0000259" key="4">
    <source>
        <dbReference type="PROSITE" id="PS50949"/>
    </source>
</evidence>
<keyword evidence="2" id="KW-0238">DNA-binding</keyword>
<protein>
    <submittedName>
        <fullName evidence="5">GntR family transcriptional regulator</fullName>
    </submittedName>
</protein>
<comment type="caution">
    <text evidence="5">The sequence shown here is derived from an EMBL/GenBank/DDBJ whole genome shotgun (WGS) entry which is preliminary data.</text>
</comment>
<evidence type="ECO:0000256" key="1">
    <source>
        <dbReference type="ARBA" id="ARBA00023015"/>
    </source>
</evidence>
<dbReference type="PANTHER" id="PTHR44846:SF16">
    <property type="entry name" value="TRANSCRIPTIONAL REGULATOR PHNF-RELATED"/>
    <property type="match status" value="1"/>
</dbReference>
<dbReference type="Pfam" id="PF00392">
    <property type="entry name" value="GntR"/>
    <property type="match status" value="1"/>
</dbReference>
<dbReference type="RefSeq" id="WP_263733691.1">
    <property type="nucleotide sequence ID" value="NZ_JAOWKY010000001.1"/>
</dbReference>
<dbReference type="SUPFAM" id="SSF46785">
    <property type="entry name" value="Winged helix' DNA-binding domain"/>
    <property type="match status" value="1"/>
</dbReference>
<dbReference type="SUPFAM" id="SSF64288">
    <property type="entry name" value="Chorismate lyase-like"/>
    <property type="match status" value="1"/>
</dbReference>
<accession>A0ABT2ZAG4</accession>
<name>A0ABT2ZAG4_9RHOB</name>
<feature type="domain" description="HTH gntR-type" evidence="4">
    <location>
        <begin position="14"/>
        <end position="82"/>
    </location>
</feature>
<dbReference type="EMBL" id="JAOWKY010000001">
    <property type="protein sequence ID" value="MCV2868068.1"/>
    <property type="molecule type" value="Genomic_DNA"/>
</dbReference>
<keyword evidence="6" id="KW-1185">Reference proteome</keyword>
<keyword evidence="3" id="KW-0804">Transcription</keyword>
<dbReference type="SMART" id="SM00866">
    <property type="entry name" value="UTRA"/>
    <property type="match status" value="1"/>
</dbReference>
<dbReference type="PRINTS" id="PR00035">
    <property type="entry name" value="HTHGNTR"/>
</dbReference>
<dbReference type="InterPro" id="IPR036390">
    <property type="entry name" value="WH_DNA-bd_sf"/>
</dbReference>
<dbReference type="Gene3D" id="3.40.1410.10">
    <property type="entry name" value="Chorismate lyase-like"/>
    <property type="match status" value="1"/>
</dbReference>
<dbReference type="InterPro" id="IPR050679">
    <property type="entry name" value="Bact_HTH_transcr_reg"/>
</dbReference>
<gene>
    <name evidence="5" type="ORF">OEW28_05450</name>
</gene>
<organism evidence="5 6">
    <name type="scientific">Albidovulum marisflavi</name>
    <dbReference type="NCBI Taxonomy" id="2984159"/>
    <lineage>
        <taxon>Bacteria</taxon>
        <taxon>Pseudomonadati</taxon>
        <taxon>Pseudomonadota</taxon>
        <taxon>Alphaproteobacteria</taxon>
        <taxon>Rhodobacterales</taxon>
        <taxon>Paracoccaceae</taxon>
        <taxon>Albidovulum</taxon>
    </lineage>
</organism>
<dbReference type="InterPro" id="IPR000524">
    <property type="entry name" value="Tscrpt_reg_HTH_GntR"/>
</dbReference>
<dbReference type="PROSITE" id="PS50949">
    <property type="entry name" value="HTH_GNTR"/>
    <property type="match status" value="1"/>
</dbReference>
<evidence type="ECO:0000256" key="3">
    <source>
        <dbReference type="ARBA" id="ARBA00023163"/>
    </source>
</evidence>
<dbReference type="SMART" id="SM00345">
    <property type="entry name" value="HTH_GNTR"/>
    <property type="match status" value="1"/>
</dbReference>
<dbReference type="Gene3D" id="1.10.10.10">
    <property type="entry name" value="Winged helix-like DNA-binding domain superfamily/Winged helix DNA-binding domain"/>
    <property type="match status" value="1"/>
</dbReference>
<evidence type="ECO:0000256" key="2">
    <source>
        <dbReference type="ARBA" id="ARBA00023125"/>
    </source>
</evidence>
<dbReference type="Pfam" id="PF07702">
    <property type="entry name" value="UTRA"/>
    <property type="match status" value="1"/>
</dbReference>
<dbReference type="InterPro" id="IPR028978">
    <property type="entry name" value="Chorismate_lyase_/UTRA_dom_sf"/>
</dbReference>
<keyword evidence="1" id="KW-0805">Transcription regulation</keyword>
<dbReference type="CDD" id="cd07377">
    <property type="entry name" value="WHTH_GntR"/>
    <property type="match status" value="1"/>
</dbReference>
<evidence type="ECO:0000313" key="5">
    <source>
        <dbReference type="EMBL" id="MCV2868068.1"/>
    </source>
</evidence>
<reference evidence="5 6" key="1">
    <citation type="submission" date="2022-10" db="EMBL/GenBank/DDBJ databases">
        <title>Defluviimonas sp. nov., isolated from ocean surface water.</title>
        <authorList>
            <person name="He W."/>
            <person name="Wang L."/>
            <person name="Zhang D.-F."/>
        </authorList>
    </citation>
    <scope>NUCLEOTIDE SEQUENCE [LARGE SCALE GENOMIC DNA]</scope>
    <source>
        <strain evidence="5 6">WL0002</strain>
    </source>
</reference>
<dbReference type="Proteomes" id="UP001652542">
    <property type="component" value="Unassembled WGS sequence"/>
</dbReference>
<evidence type="ECO:0000313" key="6">
    <source>
        <dbReference type="Proteomes" id="UP001652542"/>
    </source>
</evidence>
<dbReference type="PANTHER" id="PTHR44846">
    <property type="entry name" value="MANNOSYL-D-GLYCERATE TRANSPORT/METABOLISM SYSTEM REPRESSOR MNGR-RELATED"/>
    <property type="match status" value="1"/>
</dbReference>
<proteinExistence type="predicted"/>
<dbReference type="InterPro" id="IPR036388">
    <property type="entry name" value="WH-like_DNA-bd_sf"/>
</dbReference>
<sequence length="241" mass="26752">MSDDPPNDAAAADKISFRDVKAEIRRRIERRIWGPGELVPGEIELAEEFGCARATVNRAMRELTEEGLLDRKRKAGTRVRITPIRQARFEIPLVRAEIESAGANYRYALLSREVLPAPAWLCARLGLTPGAPALHLVCLHSADGAPYQHEDRWINLAALPQAEAADFSTQGPNEWLVEAVPYSEVEISFLASAAPADVAVVLGMEPGEPTFTAERATWWQGQPITQVRLCFAKGYRMTTRY</sequence>
<dbReference type="InterPro" id="IPR011663">
    <property type="entry name" value="UTRA"/>
</dbReference>